<dbReference type="GO" id="GO:0032259">
    <property type="term" value="P:methylation"/>
    <property type="evidence" value="ECO:0007669"/>
    <property type="project" value="UniProtKB-KW"/>
</dbReference>
<gene>
    <name evidence="12" type="ordered locus">Tbis_0740</name>
</gene>
<accession>D6Y5W9</accession>
<evidence type="ECO:0000256" key="8">
    <source>
        <dbReference type="ARBA" id="ARBA00022691"/>
    </source>
</evidence>
<sequence>MFGHAEIHDGVEVLDVGTGCGYGAALLARRLGDDRVTSVDVDPYLTKAAAERLDLIGLHPRIVTADATGPLTGEYDRIVATVSVRPIPPSWLQVLRPGGRLVTTIADTTIIVVADKTPDGGAAGRVMWDRAGFMRTRHGDDYPPDELADRFREIHDREGDEVTRGRYPVVEVAEAWELQSMLEVVAPGIEHWYDEDDEGRRTALMVHPDGSWARATAMRDEAPIVHQGGPRRLWDLLDRIRHRRLVEGSLPLYGSRVRITPDGVVHLRRGRWTAVIGP</sequence>
<dbReference type="InterPro" id="IPR029063">
    <property type="entry name" value="SAM-dependent_MTases_sf"/>
</dbReference>
<keyword evidence="6 12" id="KW-0489">Methyltransferase</keyword>
<dbReference type="HOGENOM" id="CLU_037629_1_0_11"/>
<comment type="subcellular location">
    <subcellularLocation>
        <location evidence="1">Cytoplasm</location>
    </subcellularLocation>
</comment>
<evidence type="ECO:0000256" key="2">
    <source>
        <dbReference type="ARBA" id="ARBA00005369"/>
    </source>
</evidence>
<dbReference type="Gene3D" id="3.40.50.150">
    <property type="entry name" value="Vaccinia Virus protein VP39"/>
    <property type="match status" value="1"/>
</dbReference>
<dbReference type="KEGG" id="tbi:Tbis_0740"/>
<dbReference type="STRING" id="469371.Tbis_0740"/>
<evidence type="ECO:0000256" key="5">
    <source>
        <dbReference type="ARBA" id="ARBA00022490"/>
    </source>
</evidence>
<keyword evidence="8" id="KW-0949">S-adenosyl-L-methionine</keyword>
<reference evidence="12 13" key="1">
    <citation type="submission" date="2010-01" db="EMBL/GenBank/DDBJ databases">
        <title>The complete genome of Thermobispora bispora DSM 43833.</title>
        <authorList>
            <consortium name="US DOE Joint Genome Institute (JGI-PGF)"/>
            <person name="Lucas S."/>
            <person name="Copeland A."/>
            <person name="Lapidus A."/>
            <person name="Glavina del Rio T."/>
            <person name="Dalin E."/>
            <person name="Tice H."/>
            <person name="Bruce D."/>
            <person name="Goodwin L."/>
            <person name="Pitluck S."/>
            <person name="Kyrpides N."/>
            <person name="Mavromatis K."/>
            <person name="Ivanova N."/>
            <person name="Mikhailova N."/>
            <person name="Chertkov O."/>
            <person name="Brettin T."/>
            <person name="Detter J.C."/>
            <person name="Han C."/>
            <person name="Larimer F."/>
            <person name="Land M."/>
            <person name="Hauser L."/>
            <person name="Markowitz V."/>
            <person name="Cheng J.-F."/>
            <person name="Hugenholtz P."/>
            <person name="Woyke T."/>
            <person name="Wu D."/>
            <person name="Jando M."/>
            <person name="Schneider S."/>
            <person name="Klenk H.-P."/>
            <person name="Eisen J.A."/>
        </authorList>
    </citation>
    <scope>NUCLEOTIDE SEQUENCE [LARGE SCALE GENOMIC DNA]</scope>
    <source>
        <strain evidence="13">ATCC 19993 / DSM 43833 / CBS 139.67 / JCM 10125 / KCTC 9307 / NBRC 14880 / R51</strain>
    </source>
</reference>
<evidence type="ECO:0000256" key="10">
    <source>
        <dbReference type="ARBA" id="ARBA00031323"/>
    </source>
</evidence>
<evidence type="ECO:0000313" key="13">
    <source>
        <dbReference type="Proteomes" id="UP000006640"/>
    </source>
</evidence>
<evidence type="ECO:0000256" key="6">
    <source>
        <dbReference type="ARBA" id="ARBA00022603"/>
    </source>
</evidence>
<dbReference type="EMBL" id="CP001874">
    <property type="protein sequence ID" value="ADG87465.1"/>
    <property type="molecule type" value="Genomic_DNA"/>
</dbReference>
<dbReference type="SUPFAM" id="SSF53335">
    <property type="entry name" value="S-adenosyl-L-methionine-dependent methyltransferases"/>
    <property type="match status" value="1"/>
</dbReference>
<dbReference type="Pfam" id="PF01135">
    <property type="entry name" value="PCMT"/>
    <property type="match status" value="1"/>
</dbReference>
<dbReference type="GO" id="GO:0005737">
    <property type="term" value="C:cytoplasm"/>
    <property type="evidence" value="ECO:0007669"/>
    <property type="project" value="UniProtKB-SubCell"/>
</dbReference>
<keyword evidence="13" id="KW-1185">Reference proteome</keyword>
<name>D6Y5W9_THEBD</name>
<dbReference type="EC" id="2.1.1.77" evidence="3"/>
<evidence type="ECO:0000256" key="1">
    <source>
        <dbReference type="ARBA" id="ARBA00004496"/>
    </source>
</evidence>
<evidence type="ECO:0000256" key="7">
    <source>
        <dbReference type="ARBA" id="ARBA00022679"/>
    </source>
</evidence>
<protein>
    <recommendedName>
        <fullName evidence="4">Protein-L-isoaspartate O-methyltransferase</fullName>
        <ecNumber evidence="3">2.1.1.77</ecNumber>
    </recommendedName>
    <alternativeName>
        <fullName evidence="11">L-isoaspartyl protein carboxyl methyltransferase</fullName>
    </alternativeName>
    <alternativeName>
        <fullName evidence="9">Protein L-isoaspartyl methyltransferase</fullName>
    </alternativeName>
    <alternativeName>
        <fullName evidence="10">Protein-beta-aspartate methyltransferase</fullName>
    </alternativeName>
</protein>
<keyword evidence="7 12" id="KW-0808">Transferase</keyword>
<dbReference type="AlphaFoldDB" id="D6Y5W9"/>
<dbReference type="InterPro" id="IPR000682">
    <property type="entry name" value="PCMT"/>
</dbReference>
<organism evidence="12 13">
    <name type="scientific">Thermobispora bispora (strain ATCC 19993 / DSM 43833 / CBS 139.67 / JCM 10125 / KCTC 9307 / NBRC 14880 / R51)</name>
    <dbReference type="NCBI Taxonomy" id="469371"/>
    <lineage>
        <taxon>Bacteria</taxon>
        <taxon>Bacillati</taxon>
        <taxon>Actinomycetota</taxon>
        <taxon>Actinomycetes</taxon>
        <taxon>Streptosporangiales</taxon>
        <taxon>Streptosporangiaceae</taxon>
        <taxon>Thermobispora</taxon>
    </lineage>
</organism>
<keyword evidence="5" id="KW-0963">Cytoplasm</keyword>
<dbReference type="CDD" id="cd02440">
    <property type="entry name" value="AdoMet_MTases"/>
    <property type="match status" value="1"/>
</dbReference>
<dbReference type="Proteomes" id="UP000006640">
    <property type="component" value="Chromosome"/>
</dbReference>
<evidence type="ECO:0000313" key="12">
    <source>
        <dbReference type="EMBL" id="ADG87465.1"/>
    </source>
</evidence>
<dbReference type="PANTHER" id="PTHR11579:SF0">
    <property type="entry name" value="PROTEIN-L-ISOASPARTATE(D-ASPARTATE) O-METHYLTRANSFERASE"/>
    <property type="match status" value="1"/>
</dbReference>
<evidence type="ECO:0000256" key="3">
    <source>
        <dbReference type="ARBA" id="ARBA00011890"/>
    </source>
</evidence>
<proteinExistence type="inferred from homology"/>
<evidence type="ECO:0000256" key="4">
    <source>
        <dbReference type="ARBA" id="ARBA00013346"/>
    </source>
</evidence>
<evidence type="ECO:0000256" key="11">
    <source>
        <dbReference type="ARBA" id="ARBA00031350"/>
    </source>
</evidence>
<dbReference type="PANTHER" id="PTHR11579">
    <property type="entry name" value="PROTEIN-L-ISOASPARTATE O-METHYLTRANSFERASE"/>
    <property type="match status" value="1"/>
</dbReference>
<evidence type="ECO:0000256" key="9">
    <source>
        <dbReference type="ARBA" id="ARBA00030757"/>
    </source>
</evidence>
<dbReference type="eggNOG" id="COG2518">
    <property type="taxonomic scope" value="Bacteria"/>
</dbReference>
<dbReference type="GO" id="GO:0004719">
    <property type="term" value="F:protein-L-isoaspartate (D-aspartate) O-methyltransferase activity"/>
    <property type="evidence" value="ECO:0007669"/>
    <property type="project" value="UniProtKB-EC"/>
</dbReference>
<comment type="similarity">
    <text evidence="2">Belongs to the methyltransferase superfamily. L-isoaspartyl/D-aspartyl protein methyltransferase family.</text>
</comment>